<evidence type="ECO:0000256" key="3">
    <source>
        <dbReference type="ARBA" id="ARBA00022603"/>
    </source>
</evidence>
<proteinExistence type="predicted"/>
<keyword evidence="4" id="KW-0808">Transferase</keyword>
<evidence type="ECO:0000259" key="9">
    <source>
        <dbReference type="PROSITE" id="PS50280"/>
    </source>
</evidence>
<evidence type="ECO:0000313" key="13">
    <source>
        <dbReference type="Proteomes" id="UP000246740"/>
    </source>
</evidence>
<dbReference type="Gene3D" id="2.170.270.10">
    <property type="entry name" value="SET domain"/>
    <property type="match status" value="2"/>
</dbReference>
<evidence type="ECO:0000256" key="8">
    <source>
        <dbReference type="SAM" id="MobiDB-lite"/>
    </source>
</evidence>
<gene>
    <name evidence="12" type="ORF">BCV70DRAFT_155788</name>
</gene>
<dbReference type="PROSITE" id="PS50868">
    <property type="entry name" value="POST_SET"/>
    <property type="match status" value="1"/>
</dbReference>
<feature type="domain" description="Pre-SET" evidence="10">
    <location>
        <begin position="136"/>
        <end position="224"/>
    </location>
</feature>
<dbReference type="InterPro" id="IPR046341">
    <property type="entry name" value="SET_dom_sf"/>
</dbReference>
<keyword evidence="2" id="KW-0158">Chromosome</keyword>
<evidence type="ECO:0000256" key="7">
    <source>
        <dbReference type="ARBA" id="ARBA00022833"/>
    </source>
</evidence>
<dbReference type="InterPro" id="IPR003616">
    <property type="entry name" value="Post-SET_dom"/>
</dbReference>
<dbReference type="OrthoDB" id="308383at2759"/>
<evidence type="ECO:0000256" key="5">
    <source>
        <dbReference type="ARBA" id="ARBA00022691"/>
    </source>
</evidence>
<organism evidence="12 13">
    <name type="scientific">Testicularia cyperi</name>
    <dbReference type="NCBI Taxonomy" id="1882483"/>
    <lineage>
        <taxon>Eukaryota</taxon>
        <taxon>Fungi</taxon>
        <taxon>Dikarya</taxon>
        <taxon>Basidiomycota</taxon>
        <taxon>Ustilaginomycotina</taxon>
        <taxon>Ustilaginomycetes</taxon>
        <taxon>Ustilaginales</taxon>
        <taxon>Anthracoideaceae</taxon>
        <taxon>Testicularia</taxon>
    </lineage>
</organism>
<evidence type="ECO:0000256" key="6">
    <source>
        <dbReference type="ARBA" id="ARBA00022723"/>
    </source>
</evidence>
<name>A0A317XYY8_9BASI</name>
<dbReference type="STRING" id="1882483.A0A317XYY8"/>
<dbReference type="AlphaFoldDB" id="A0A317XYY8"/>
<dbReference type="GO" id="GO:0005634">
    <property type="term" value="C:nucleus"/>
    <property type="evidence" value="ECO:0007669"/>
    <property type="project" value="InterPro"/>
</dbReference>
<dbReference type="GO" id="GO:0005694">
    <property type="term" value="C:chromosome"/>
    <property type="evidence" value="ECO:0007669"/>
    <property type="project" value="UniProtKB-SubCell"/>
</dbReference>
<dbReference type="SUPFAM" id="SSF82199">
    <property type="entry name" value="SET domain"/>
    <property type="match status" value="1"/>
</dbReference>
<evidence type="ECO:0000259" key="11">
    <source>
        <dbReference type="PROSITE" id="PS50868"/>
    </source>
</evidence>
<feature type="domain" description="Post-SET" evidence="11">
    <location>
        <begin position="521"/>
        <end position="537"/>
    </location>
</feature>
<dbReference type="PROSITE" id="PS50280">
    <property type="entry name" value="SET"/>
    <property type="match status" value="1"/>
</dbReference>
<dbReference type="Pfam" id="PF00856">
    <property type="entry name" value="SET"/>
    <property type="match status" value="1"/>
</dbReference>
<evidence type="ECO:0000256" key="2">
    <source>
        <dbReference type="ARBA" id="ARBA00022454"/>
    </source>
</evidence>
<dbReference type="GO" id="GO:0042054">
    <property type="term" value="F:histone methyltransferase activity"/>
    <property type="evidence" value="ECO:0007669"/>
    <property type="project" value="InterPro"/>
</dbReference>
<dbReference type="InterPro" id="IPR001214">
    <property type="entry name" value="SET_dom"/>
</dbReference>
<dbReference type="FunCoup" id="A0A317XYY8">
    <property type="interactions" value="214"/>
</dbReference>
<sequence>MEGRRVSSKLTLGDPIVKALSKGRRDPAYFYLTRSADKGQSIQKKLRESPPTLFPEHDARNLVEFFQAWVEEMDKSHRGLAICNPNASDLGDVVPPWNFAWVDEYLLDPSVVSVDRLPPPPVINGFPLTDERMDLCGCSCENDICDPVTCECFARAIHSYPYVTSSYARQIDQWKVNPDVKPKFPYDDRGLLRDTHDVGAPIFECHSACGCDKRLCGNRVVQQGRKRDLAFFKTEKKGWGIQTLETLPKGTFVGIYGGELLNDSESERRATVYDHDVGVSYLQNIDVHVIKAFLTQRLVEEQLALEGVLDRYRGSPEKHRMLAELVTKQDRLLEGYDEYLLSAAPPPPTATHSPTAGFMPSSSASTSQRPLQALPPEWLPDESLWDFVQLSRTDRERIKELANRRSDLEDVHSLIIDSALFGNHTRFFNHSCEPNLSQYPVYCDQGSIFRPWLAFFTTREVESGEELCFNYYEGSALVEADDPREHEKTSVLIKPKSTKFIPFPSSATSAGTDPSATGPAVSEKCQCGAKNCVGRIFVTSGFSRFR</sequence>
<dbReference type="PANTHER" id="PTHR46223:SF3">
    <property type="entry name" value="HISTONE-LYSINE N-METHYLTRANSFERASE SET-23"/>
    <property type="match status" value="1"/>
</dbReference>
<dbReference type="InParanoid" id="A0A317XYY8"/>
<comment type="subcellular location">
    <subcellularLocation>
        <location evidence="1">Chromosome</location>
    </subcellularLocation>
</comment>
<keyword evidence="6" id="KW-0479">Metal-binding</keyword>
<dbReference type="EMBL" id="KZ819188">
    <property type="protein sequence ID" value="PWZ03507.1"/>
    <property type="molecule type" value="Genomic_DNA"/>
</dbReference>
<evidence type="ECO:0000259" key="10">
    <source>
        <dbReference type="PROSITE" id="PS50867"/>
    </source>
</evidence>
<feature type="domain" description="SET" evidence="9">
    <location>
        <begin position="227"/>
        <end position="472"/>
    </location>
</feature>
<dbReference type="GO" id="GO:0032259">
    <property type="term" value="P:methylation"/>
    <property type="evidence" value="ECO:0007669"/>
    <property type="project" value="UniProtKB-KW"/>
</dbReference>
<dbReference type="SMART" id="SM00317">
    <property type="entry name" value="SET"/>
    <property type="match status" value="1"/>
</dbReference>
<accession>A0A317XYY8</accession>
<dbReference type="InterPro" id="IPR050973">
    <property type="entry name" value="H3K9_Histone-Lys_N-MTase"/>
</dbReference>
<dbReference type="PANTHER" id="PTHR46223">
    <property type="entry name" value="HISTONE-LYSINE N-METHYLTRANSFERASE SUV39H"/>
    <property type="match status" value="1"/>
</dbReference>
<keyword evidence="13" id="KW-1185">Reference proteome</keyword>
<dbReference type="Proteomes" id="UP000246740">
    <property type="component" value="Unassembled WGS sequence"/>
</dbReference>
<dbReference type="PROSITE" id="PS50867">
    <property type="entry name" value="PRE_SET"/>
    <property type="match status" value="1"/>
</dbReference>
<dbReference type="GO" id="GO:0008270">
    <property type="term" value="F:zinc ion binding"/>
    <property type="evidence" value="ECO:0007669"/>
    <property type="project" value="InterPro"/>
</dbReference>
<feature type="region of interest" description="Disordered" evidence="8">
    <location>
        <begin position="346"/>
        <end position="366"/>
    </location>
</feature>
<evidence type="ECO:0000256" key="4">
    <source>
        <dbReference type="ARBA" id="ARBA00022679"/>
    </source>
</evidence>
<dbReference type="Pfam" id="PF05033">
    <property type="entry name" value="Pre-SET"/>
    <property type="match status" value="1"/>
</dbReference>
<keyword evidence="7" id="KW-0862">Zinc</keyword>
<protein>
    <submittedName>
        <fullName evidence="12">SET domain-containing protein</fullName>
    </submittedName>
</protein>
<reference evidence="12 13" key="1">
    <citation type="journal article" date="2018" name="Mol. Biol. Evol.">
        <title>Broad Genomic Sampling Reveals a Smut Pathogenic Ancestry of the Fungal Clade Ustilaginomycotina.</title>
        <authorList>
            <person name="Kijpornyongpan T."/>
            <person name="Mondo S.J."/>
            <person name="Barry K."/>
            <person name="Sandor L."/>
            <person name="Lee J."/>
            <person name="Lipzen A."/>
            <person name="Pangilinan J."/>
            <person name="LaButti K."/>
            <person name="Hainaut M."/>
            <person name="Henrissat B."/>
            <person name="Grigoriev I.V."/>
            <person name="Spatafora J.W."/>
            <person name="Aime M.C."/>
        </authorList>
    </citation>
    <scope>NUCLEOTIDE SEQUENCE [LARGE SCALE GENOMIC DNA]</scope>
    <source>
        <strain evidence="12 13">MCA 3645</strain>
    </source>
</reference>
<keyword evidence="5" id="KW-0949">S-adenosyl-L-methionine</keyword>
<dbReference type="InterPro" id="IPR007728">
    <property type="entry name" value="Pre-SET_dom"/>
</dbReference>
<evidence type="ECO:0000256" key="1">
    <source>
        <dbReference type="ARBA" id="ARBA00004286"/>
    </source>
</evidence>
<keyword evidence="3" id="KW-0489">Methyltransferase</keyword>
<evidence type="ECO:0000313" key="12">
    <source>
        <dbReference type="EMBL" id="PWZ03507.1"/>
    </source>
</evidence>